<dbReference type="OrthoDB" id="7272214at2"/>
<comment type="caution">
    <text evidence="3">The sequence shown here is derived from an EMBL/GenBank/DDBJ whole genome shotgun (WGS) entry which is preliminary data.</text>
</comment>
<keyword evidence="4" id="KW-1185">Reference proteome</keyword>
<proteinExistence type="predicted"/>
<sequence length="191" mass="19988">MTKLIGSTALATLLMLGAPGLALSQGVSPQAPGSASGGVQAQANQPPGATGQGGAANGQTMGGQAQGGQAMGGDTLAALSEDQLRSALEARGYSDIEGLERQDDNFRVAEAKRFGERVEDLRIDARTGQVQDEPRLTEDQARHLLRERGFSEVSDIEREGDIITASAEQDGNSVELRIDARTGMILQQQQG</sequence>
<reference evidence="3 4" key="1">
    <citation type="submission" date="2010-04" db="EMBL/GenBank/DDBJ databases">
        <authorList>
            <person name="Qin X."/>
            <person name="Bachman B."/>
            <person name="Battles P."/>
            <person name="Bell A."/>
            <person name="Bess C."/>
            <person name="Bickham C."/>
            <person name="Chaboub L."/>
            <person name="Chen D."/>
            <person name="Coyle M."/>
            <person name="Deiros D.R."/>
            <person name="Dinh H."/>
            <person name="Forbes L."/>
            <person name="Fowler G."/>
            <person name="Francisco L."/>
            <person name="Fu Q."/>
            <person name="Gubbala S."/>
            <person name="Hale W."/>
            <person name="Han Y."/>
            <person name="Hemphill L."/>
            <person name="Highlander S.K."/>
            <person name="Hirani K."/>
            <person name="Hogues M."/>
            <person name="Jackson L."/>
            <person name="Jakkamsetti A."/>
            <person name="Javaid M."/>
            <person name="Jiang H."/>
            <person name="Korchina V."/>
            <person name="Kovar C."/>
            <person name="Lara F."/>
            <person name="Lee S."/>
            <person name="Mata R."/>
            <person name="Mathew T."/>
            <person name="Moen C."/>
            <person name="Morales K."/>
            <person name="Munidasa M."/>
            <person name="Nazareth L."/>
            <person name="Ngo R."/>
            <person name="Nguyen L."/>
            <person name="Okwuonu G."/>
            <person name="Ongeri F."/>
            <person name="Patil S."/>
            <person name="Petrosino J."/>
            <person name="Pham C."/>
            <person name="Pham P."/>
            <person name="Pu L.-L."/>
            <person name="Puazo M."/>
            <person name="Raj R."/>
            <person name="Reid J."/>
            <person name="Rouhana J."/>
            <person name="Saada N."/>
            <person name="Shang Y."/>
            <person name="Simmons D."/>
            <person name="Thornton R."/>
            <person name="Warren J."/>
            <person name="Weissenberger G."/>
            <person name="Zhang J."/>
            <person name="Zhang L."/>
            <person name="Zhou C."/>
            <person name="Zhu D."/>
            <person name="Muzny D."/>
            <person name="Worley K."/>
            <person name="Gibbs R."/>
        </authorList>
    </citation>
    <scope>NUCLEOTIDE SEQUENCE [LARGE SCALE GENOMIC DNA]</scope>
    <source>
        <strain evidence="3 4">ATCC 49957</strain>
    </source>
</reference>
<dbReference type="HOGENOM" id="CLU_1420486_0_0_5"/>
<evidence type="ECO:0008006" key="5">
    <source>
        <dbReference type="Google" id="ProtNLM"/>
    </source>
</evidence>
<feature type="compositionally biased region" description="Gly residues" evidence="1">
    <location>
        <begin position="50"/>
        <end position="71"/>
    </location>
</feature>
<feature type="compositionally biased region" description="Polar residues" evidence="1">
    <location>
        <begin position="25"/>
        <end position="39"/>
    </location>
</feature>
<feature type="region of interest" description="Disordered" evidence="1">
    <location>
        <begin position="25"/>
        <end position="72"/>
    </location>
</feature>
<feature type="signal peptide" evidence="2">
    <location>
        <begin position="1"/>
        <end position="24"/>
    </location>
</feature>
<organism evidence="3 4">
    <name type="scientific">Pseudoroseomonas cervicalis ATCC 49957</name>
    <dbReference type="NCBI Taxonomy" id="525371"/>
    <lineage>
        <taxon>Bacteria</taxon>
        <taxon>Pseudomonadati</taxon>
        <taxon>Pseudomonadota</taxon>
        <taxon>Alphaproteobacteria</taxon>
        <taxon>Acetobacterales</taxon>
        <taxon>Roseomonadaceae</taxon>
        <taxon>Roseomonas</taxon>
    </lineage>
</organism>
<dbReference type="RefSeq" id="WP_007002202.1">
    <property type="nucleotide sequence ID" value="NZ_GG770777.1"/>
</dbReference>
<evidence type="ECO:0000313" key="4">
    <source>
        <dbReference type="Proteomes" id="UP000005324"/>
    </source>
</evidence>
<evidence type="ECO:0000256" key="1">
    <source>
        <dbReference type="SAM" id="MobiDB-lite"/>
    </source>
</evidence>
<feature type="chain" id="PRO_5003075805" description="PepSY domain-containing protein" evidence="2">
    <location>
        <begin position="25"/>
        <end position="191"/>
    </location>
</feature>
<dbReference type="Proteomes" id="UP000005324">
    <property type="component" value="Unassembled WGS sequence"/>
</dbReference>
<gene>
    <name evidence="3" type="ORF">HMPREF0731_3172</name>
</gene>
<evidence type="ECO:0000256" key="2">
    <source>
        <dbReference type="SAM" id="SignalP"/>
    </source>
</evidence>
<accession>D5RQ10</accession>
<evidence type="ECO:0000313" key="3">
    <source>
        <dbReference type="EMBL" id="EFH10610.1"/>
    </source>
</evidence>
<keyword evidence="2" id="KW-0732">Signal</keyword>
<feature type="compositionally biased region" description="Low complexity" evidence="1">
    <location>
        <begin position="40"/>
        <end position="49"/>
    </location>
</feature>
<name>D5RQ10_9PROT</name>
<dbReference type="EMBL" id="ADVL01000651">
    <property type="protein sequence ID" value="EFH10610.1"/>
    <property type="molecule type" value="Genomic_DNA"/>
</dbReference>
<dbReference type="AlphaFoldDB" id="D5RQ10"/>
<protein>
    <recommendedName>
        <fullName evidence="5">PepSY domain-containing protein</fullName>
    </recommendedName>
</protein>